<dbReference type="SMART" id="SM00355">
    <property type="entry name" value="ZnF_C2H2"/>
    <property type="match status" value="2"/>
</dbReference>
<dbReference type="RefSeq" id="XP_065672066.1">
    <property type="nucleotide sequence ID" value="XM_065815994.1"/>
</dbReference>
<dbReference type="InterPro" id="IPR013087">
    <property type="entry name" value="Znf_C2H2_type"/>
</dbReference>
<evidence type="ECO:0000313" key="2">
    <source>
        <dbReference type="Proteomes" id="UP001652625"/>
    </source>
</evidence>
<proteinExistence type="predicted"/>
<dbReference type="PANTHER" id="PTHR31912">
    <property type="entry name" value="IP13529P"/>
    <property type="match status" value="1"/>
</dbReference>
<name>A0ABM4DCD6_HYDVU</name>
<accession>A0ABM4DCD6</accession>
<protein>
    <submittedName>
        <fullName evidence="3">Uncharacterized protein LOC105845782 isoform X1</fullName>
    </submittedName>
</protein>
<evidence type="ECO:0000313" key="3">
    <source>
        <dbReference type="RefSeq" id="XP_065672066.1"/>
    </source>
</evidence>
<keyword evidence="2" id="KW-1185">Reference proteome</keyword>
<reference evidence="3" key="1">
    <citation type="submission" date="2025-08" db="UniProtKB">
        <authorList>
            <consortium name="RefSeq"/>
        </authorList>
    </citation>
    <scope>IDENTIFICATION</scope>
</reference>
<dbReference type="GeneID" id="105845782"/>
<organism evidence="2 3">
    <name type="scientific">Hydra vulgaris</name>
    <name type="common">Hydra</name>
    <name type="synonym">Hydra attenuata</name>
    <dbReference type="NCBI Taxonomy" id="6087"/>
    <lineage>
        <taxon>Eukaryota</taxon>
        <taxon>Metazoa</taxon>
        <taxon>Cnidaria</taxon>
        <taxon>Hydrozoa</taxon>
        <taxon>Hydroidolina</taxon>
        <taxon>Anthoathecata</taxon>
        <taxon>Aplanulata</taxon>
        <taxon>Hydridae</taxon>
        <taxon>Hydra</taxon>
    </lineage>
</organism>
<dbReference type="PANTHER" id="PTHR31912:SF36">
    <property type="entry name" value="C2H2-TYPE DOMAIN-CONTAINING PROTEIN"/>
    <property type="match status" value="1"/>
</dbReference>
<dbReference type="Proteomes" id="UP001652625">
    <property type="component" value="Chromosome 13"/>
</dbReference>
<gene>
    <name evidence="3" type="primary">LOC105845782</name>
</gene>
<feature type="domain" description="C2H2-type" evidence="1">
    <location>
        <begin position="7"/>
        <end position="30"/>
    </location>
</feature>
<sequence>MSSISSFICSFCQVKKFILSKYLTHLQICHEAEANFTVACGLDGCPCTYNTIKGLRQHMRIKHNQIYYADRNKTNVDESLHSSVNENLELLNCNFDNELASSTLNQPFNRDINDFVLKLQKYCAMFVIGLGQKHSIPTIVQLEIGNEVHALIKYFSSNYADCLKSYLSKAGFTLDPNDDLLEILENEALLDKVFSVVSSEGKILTYCKSNLGFVAPLQIEIQAGDDSQIINDRKNDNGNSLTSITQIIAHISLQITTDTSPTINSTGCLNNQKKFFQYIPILEVIKKFVQHKDIWASIHRANENEDQTNDLLCSYADGNIFHKHAVFCKKNHALRIHMYIDEFEVCNPIGSHRSTHKLCAFYFFIGNLEYKYHSQLKYIHLCLLVKEKYIKQSKTYAEILKPLISDLIELCLNGIALNINCENLQLYGALATISADNLSAHALAGFRCAFNSGHICRYCMLQYEDKEKLLQETVLTLRTETLHKYHLQAINPGISGRVYEVVKRCRFLDLSYFKLTESFPPDLMHDLHEGIIPLILKLLISNLHCGGIVTVSQLNYEIENFKFLKNDKKNKPIIIPLTVPSGTGNIVGSASEKFILFYFLTYLIGDRVPINNKHWKLYLLLRDIVDYLMCYKISRTIFSYLQLLVESFVQTFVEIFPGKLTPKLHFLLHYPRLIKDYGPLRYLWCMCFEAKHQYFKKLAGAVKNFRNIAYILAKCHQLHQCWELEASNFLKETTESSGECSIYFNNLSECHRSKIICFFEVSNFSDSEILWKCNILTIDYVKYKIYDVVLVGTLHGENIPLFFRIIYIYKLRESWFFIGKVLICEQFSEHLHAYSVKEDIELSVCQPCNIINPQLLNSYILSDGKMYISLKYKCF</sequence>
<feature type="domain" description="C2H2-type" evidence="1">
    <location>
        <begin position="38"/>
        <end position="63"/>
    </location>
</feature>
<evidence type="ECO:0000259" key="1">
    <source>
        <dbReference type="SMART" id="SM00355"/>
    </source>
</evidence>